<dbReference type="Proteomes" id="UP000887226">
    <property type="component" value="Unassembled WGS sequence"/>
</dbReference>
<comment type="caution">
    <text evidence="2">The sequence shown here is derived from an EMBL/GenBank/DDBJ whole genome shotgun (WGS) entry which is preliminary data.</text>
</comment>
<organism evidence="2 3">
    <name type="scientific">Calycina marina</name>
    <dbReference type="NCBI Taxonomy" id="1763456"/>
    <lineage>
        <taxon>Eukaryota</taxon>
        <taxon>Fungi</taxon>
        <taxon>Dikarya</taxon>
        <taxon>Ascomycota</taxon>
        <taxon>Pezizomycotina</taxon>
        <taxon>Leotiomycetes</taxon>
        <taxon>Helotiales</taxon>
        <taxon>Pezizellaceae</taxon>
        <taxon>Calycina</taxon>
    </lineage>
</organism>
<evidence type="ECO:0000256" key="1">
    <source>
        <dbReference type="SAM" id="MobiDB-lite"/>
    </source>
</evidence>
<feature type="region of interest" description="Disordered" evidence="1">
    <location>
        <begin position="238"/>
        <end position="359"/>
    </location>
</feature>
<protein>
    <submittedName>
        <fullName evidence="2">Uncharacterized protein</fullName>
    </submittedName>
</protein>
<dbReference type="EMBL" id="MU253739">
    <property type="protein sequence ID" value="KAG9249092.1"/>
    <property type="molecule type" value="Genomic_DNA"/>
</dbReference>
<reference evidence="2" key="1">
    <citation type="journal article" date="2021" name="IMA Fungus">
        <title>Genomic characterization of three marine fungi, including Emericellopsis atlantica sp. nov. with signatures of a generalist lifestyle and marine biomass degradation.</title>
        <authorList>
            <person name="Hagestad O.C."/>
            <person name="Hou L."/>
            <person name="Andersen J.H."/>
            <person name="Hansen E.H."/>
            <person name="Altermark B."/>
            <person name="Li C."/>
            <person name="Kuhnert E."/>
            <person name="Cox R.J."/>
            <person name="Crous P.W."/>
            <person name="Spatafora J.W."/>
            <person name="Lail K."/>
            <person name="Amirebrahimi M."/>
            <person name="Lipzen A."/>
            <person name="Pangilinan J."/>
            <person name="Andreopoulos W."/>
            <person name="Hayes R.D."/>
            <person name="Ng V."/>
            <person name="Grigoriev I.V."/>
            <person name="Jackson S.A."/>
            <person name="Sutton T.D.S."/>
            <person name="Dobson A.D.W."/>
            <person name="Rama T."/>
        </authorList>
    </citation>
    <scope>NUCLEOTIDE SEQUENCE</scope>
    <source>
        <strain evidence="2">TRa3180A</strain>
    </source>
</reference>
<evidence type="ECO:0000313" key="2">
    <source>
        <dbReference type="EMBL" id="KAG9249092.1"/>
    </source>
</evidence>
<evidence type="ECO:0000313" key="3">
    <source>
        <dbReference type="Proteomes" id="UP000887226"/>
    </source>
</evidence>
<feature type="compositionally biased region" description="Polar residues" evidence="1">
    <location>
        <begin position="335"/>
        <end position="351"/>
    </location>
</feature>
<name>A0A9P7ZCC7_9HELO</name>
<proteinExistence type="predicted"/>
<keyword evidence="3" id="KW-1185">Reference proteome</keyword>
<feature type="compositionally biased region" description="Basic and acidic residues" evidence="1">
    <location>
        <begin position="261"/>
        <end position="275"/>
    </location>
</feature>
<sequence>MASLVSSAETAARQYKIAVEATAHEYKMNVVIPMLLPELHDCQDDNPAKNALEAGHLPKLHEFRDIIRTACDNDHKCKDPEGKLYSSVRINDIIASLKGEDREVPINFRFRFDKDDKPETRKSTWRHHVKTTWADLGGQYLFKGMTLNGHRLGLLEQAADKDKPKPKTAPSWTSFSALEPLAMFQDWYNILLAAHYCDGQHLGREKTMCRVQEVACNIATPIIKAFISACPHKTCRSNARIGNANKGNEKKIQAAKYSRAKQTERKESLKRDALEGSKGQQRKRPRREALEVPEAEGSAPVLQPPSPLDSGYGSRPSSAEDQLPPLGMSLLFPSPWSSGNKNSSVNHSNLRQDPEPTPNLQFEEQWSFTKVRNVQPLSQTPSNIGNRIDEWTNGFESGLYNAVWSPKEYVYPELSQ</sequence>
<accession>A0A9P7ZCC7</accession>
<dbReference type="AlphaFoldDB" id="A0A9P7ZCC7"/>
<gene>
    <name evidence="2" type="ORF">BJ878DRAFT_537696</name>
</gene>